<comment type="caution">
    <text evidence="2">The sequence shown here is derived from an EMBL/GenBank/DDBJ whole genome shotgun (WGS) entry which is preliminary data.</text>
</comment>
<accession>A0ABD1CNJ9</accession>
<dbReference type="AlphaFoldDB" id="A0ABD1CNJ9"/>
<sequence length="129" mass="14243">MIRGVMTEGGKLSTKERKTNAVLRKDRPIGTPTNLGIHEPAAGSHRSSTRIPGHRSVSCTLVPVPPRTPPQSKLVRPDECARACSERKPPRICYYHFTVEYYIVLEAQAEDVDRSDQSGLVQAGGHVLR</sequence>
<gene>
    <name evidence="2" type="ORF">pipiens_015927</name>
</gene>
<dbReference type="Proteomes" id="UP001562425">
    <property type="component" value="Unassembled WGS sequence"/>
</dbReference>
<dbReference type="EMBL" id="JBEHCU010010639">
    <property type="protein sequence ID" value="KAL1377923.1"/>
    <property type="molecule type" value="Genomic_DNA"/>
</dbReference>
<protein>
    <submittedName>
        <fullName evidence="2">Uncharacterized protein</fullName>
    </submittedName>
</protein>
<feature type="region of interest" description="Disordered" evidence="1">
    <location>
        <begin position="1"/>
        <end position="74"/>
    </location>
</feature>
<name>A0ABD1CNJ9_CULPP</name>
<reference evidence="2 3" key="1">
    <citation type="submission" date="2024-05" db="EMBL/GenBank/DDBJ databases">
        <title>Culex pipiens pipiens assembly and annotation.</title>
        <authorList>
            <person name="Alout H."/>
            <person name="Durand T."/>
        </authorList>
    </citation>
    <scope>NUCLEOTIDE SEQUENCE [LARGE SCALE GENOMIC DNA]</scope>
    <source>
        <strain evidence="2">HA-2024</strain>
        <tissue evidence="2">Whole body</tissue>
    </source>
</reference>
<feature type="compositionally biased region" description="Basic and acidic residues" evidence="1">
    <location>
        <begin position="13"/>
        <end position="28"/>
    </location>
</feature>
<evidence type="ECO:0000313" key="2">
    <source>
        <dbReference type="EMBL" id="KAL1377923.1"/>
    </source>
</evidence>
<organism evidence="2 3">
    <name type="scientific">Culex pipiens pipiens</name>
    <name type="common">Northern house mosquito</name>
    <dbReference type="NCBI Taxonomy" id="38569"/>
    <lineage>
        <taxon>Eukaryota</taxon>
        <taxon>Metazoa</taxon>
        <taxon>Ecdysozoa</taxon>
        <taxon>Arthropoda</taxon>
        <taxon>Hexapoda</taxon>
        <taxon>Insecta</taxon>
        <taxon>Pterygota</taxon>
        <taxon>Neoptera</taxon>
        <taxon>Endopterygota</taxon>
        <taxon>Diptera</taxon>
        <taxon>Nematocera</taxon>
        <taxon>Culicoidea</taxon>
        <taxon>Culicidae</taxon>
        <taxon>Culicinae</taxon>
        <taxon>Culicini</taxon>
        <taxon>Culex</taxon>
        <taxon>Culex</taxon>
    </lineage>
</organism>
<keyword evidence="3" id="KW-1185">Reference proteome</keyword>
<evidence type="ECO:0000256" key="1">
    <source>
        <dbReference type="SAM" id="MobiDB-lite"/>
    </source>
</evidence>
<proteinExistence type="predicted"/>
<evidence type="ECO:0000313" key="3">
    <source>
        <dbReference type="Proteomes" id="UP001562425"/>
    </source>
</evidence>